<comment type="caution">
    <text evidence="1">The sequence shown here is derived from an EMBL/GenBank/DDBJ whole genome shotgun (WGS) entry which is preliminary data.</text>
</comment>
<sequence>MTHPHLVTIPYTFILIETDDRFSAYGTLYQITFEGGVAAALPGSDACIAPVSAGVVTVYRGSAGFHRVQPFRLDVHAHSEARHLLHWEMAVCSNCM</sequence>
<organism evidence="1 2">
    <name type="scientific">Dreissena polymorpha</name>
    <name type="common">Zebra mussel</name>
    <name type="synonym">Mytilus polymorpha</name>
    <dbReference type="NCBI Taxonomy" id="45954"/>
    <lineage>
        <taxon>Eukaryota</taxon>
        <taxon>Metazoa</taxon>
        <taxon>Spiralia</taxon>
        <taxon>Lophotrochozoa</taxon>
        <taxon>Mollusca</taxon>
        <taxon>Bivalvia</taxon>
        <taxon>Autobranchia</taxon>
        <taxon>Heteroconchia</taxon>
        <taxon>Euheterodonta</taxon>
        <taxon>Imparidentia</taxon>
        <taxon>Neoheterodontei</taxon>
        <taxon>Myida</taxon>
        <taxon>Dreissenoidea</taxon>
        <taxon>Dreissenidae</taxon>
        <taxon>Dreissena</taxon>
    </lineage>
</organism>
<reference evidence="1" key="1">
    <citation type="journal article" date="2019" name="bioRxiv">
        <title>The Genome of the Zebra Mussel, Dreissena polymorpha: A Resource for Invasive Species Research.</title>
        <authorList>
            <person name="McCartney M.A."/>
            <person name="Auch B."/>
            <person name="Kono T."/>
            <person name="Mallez S."/>
            <person name="Zhang Y."/>
            <person name="Obille A."/>
            <person name="Becker A."/>
            <person name="Abrahante J.E."/>
            <person name="Garbe J."/>
            <person name="Badalamenti J.P."/>
            <person name="Herman A."/>
            <person name="Mangelson H."/>
            <person name="Liachko I."/>
            <person name="Sullivan S."/>
            <person name="Sone E.D."/>
            <person name="Koren S."/>
            <person name="Silverstein K.A.T."/>
            <person name="Beckman K.B."/>
            <person name="Gohl D.M."/>
        </authorList>
    </citation>
    <scope>NUCLEOTIDE SEQUENCE</scope>
    <source>
        <strain evidence="1">Duluth1</strain>
        <tissue evidence="1">Whole animal</tissue>
    </source>
</reference>
<keyword evidence="2" id="KW-1185">Reference proteome</keyword>
<proteinExistence type="predicted"/>
<evidence type="ECO:0000313" key="2">
    <source>
        <dbReference type="Proteomes" id="UP000828390"/>
    </source>
</evidence>
<protein>
    <submittedName>
        <fullName evidence="1">Uncharacterized protein</fullName>
    </submittedName>
</protein>
<evidence type="ECO:0000313" key="1">
    <source>
        <dbReference type="EMBL" id="KAH3790651.1"/>
    </source>
</evidence>
<name>A0A9D4F3G6_DREPO</name>
<gene>
    <name evidence="1" type="ORF">DPMN_168856</name>
</gene>
<dbReference type="Proteomes" id="UP000828390">
    <property type="component" value="Unassembled WGS sequence"/>
</dbReference>
<dbReference type="EMBL" id="JAIWYP010000008">
    <property type="protein sequence ID" value="KAH3790651.1"/>
    <property type="molecule type" value="Genomic_DNA"/>
</dbReference>
<accession>A0A9D4F3G6</accession>
<reference evidence="1" key="2">
    <citation type="submission" date="2020-11" db="EMBL/GenBank/DDBJ databases">
        <authorList>
            <person name="McCartney M.A."/>
            <person name="Auch B."/>
            <person name="Kono T."/>
            <person name="Mallez S."/>
            <person name="Becker A."/>
            <person name="Gohl D.M."/>
            <person name="Silverstein K.A.T."/>
            <person name="Koren S."/>
            <person name="Bechman K.B."/>
            <person name="Herman A."/>
            <person name="Abrahante J.E."/>
            <person name="Garbe J."/>
        </authorList>
    </citation>
    <scope>NUCLEOTIDE SEQUENCE</scope>
    <source>
        <strain evidence="1">Duluth1</strain>
        <tissue evidence="1">Whole animal</tissue>
    </source>
</reference>
<dbReference type="AlphaFoldDB" id="A0A9D4F3G6"/>